<reference evidence="1 2" key="1">
    <citation type="submission" date="2014-08" db="EMBL/GenBank/DDBJ databases">
        <title>Comparative genomics of the Paenibacillus odorifer group.</title>
        <authorList>
            <person name="den Bakker H.C."/>
            <person name="Tsai Y.-C."/>
            <person name="Martin N."/>
            <person name="Korlach J."/>
            <person name="Wiedmann M."/>
        </authorList>
    </citation>
    <scope>NUCLEOTIDE SEQUENCE [LARGE SCALE GENOMIC DNA]</scope>
    <source>
        <strain evidence="1 2">DSM 1735</strain>
    </source>
</reference>
<organism evidence="1 2">
    <name type="scientific">Paenibacillus durus</name>
    <name type="common">Paenibacillus azotofixans</name>
    <dbReference type="NCBI Taxonomy" id="44251"/>
    <lineage>
        <taxon>Bacteria</taxon>
        <taxon>Bacillati</taxon>
        <taxon>Bacillota</taxon>
        <taxon>Bacilli</taxon>
        <taxon>Bacillales</taxon>
        <taxon>Paenibacillaceae</taxon>
        <taxon>Paenibacillus</taxon>
    </lineage>
</organism>
<evidence type="ECO:0000313" key="2">
    <source>
        <dbReference type="Proteomes" id="UP000029409"/>
    </source>
</evidence>
<dbReference type="KEGG" id="pdu:PDUR_26040"/>
<keyword evidence="2" id="KW-1185">Reference proteome</keyword>
<accession>A0A089HX83</accession>
<dbReference type="Proteomes" id="UP000029409">
    <property type="component" value="Chromosome"/>
</dbReference>
<protein>
    <submittedName>
        <fullName evidence="1">Uncharacterized protein</fullName>
    </submittedName>
</protein>
<dbReference type="EMBL" id="CP009288">
    <property type="protein sequence ID" value="AIQ14953.1"/>
    <property type="molecule type" value="Genomic_DNA"/>
</dbReference>
<evidence type="ECO:0000313" key="1">
    <source>
        <dbReference type="EMBL" id="AIQ14953.1"/>
    </source>
</evidence>
<sequence>MGMGGAGPDILAGLDCGGLEGNGAECRGTDKAEKFPFICLKSGFSKVGREKLPLNSAFKPEWTGKWEISWSFSCSADKSAL</sequence>
<proteinExistence type="predicted"/>
<gene>
    <name evidence="1" type="ORF">PDUR_26040</name>
</gene>
<dbReference type="STRING" id="44251.PDUR_26040"/>
<dbReference type="AlphaFoldDB" id="A0A089HX83"/>
<name>A0A089HX83_PAEDU</name>